<feature type="compositionally biased region" description="Low complexity" evidence="1">
    <location>
        <begin position="570"/>
        <end position="579"/>
    </location>
</feature>
<dbReference type="Proteomes" id="UP001285908">
    <property type="component" value="Unassembled WGS sequence"/>
</dbReference>
<feature type="region of interest" description="Disordered" evidence="1">
    <location>
        <begin position="456"/>
        <end position="503"/>
    </location>
</feature>
<dbReference type="GeneID" id="87873075"/>
<feature type="region of interest" description="Disordered" evidence="1">
    <location>
        <begin position="390"/>
        <end position="437"/>
    </location>
</feature>
<feature type="compositionally biased region" description="Basic and acidic residues" evidence="1">
    <location>
        <begin position="638"/>
        <end position="658"/>
    </location>
</feature>
<reference evidence="2 3" key="1">
    <citation type="journal article" date="2023" name="Mol. Phylogenet. Evol.">
        <title>Genome-scale phylogeny and comparative genomics of the fungal order Sordariales.</title>
        <authorList>
            <person name="Hensen N."/>
            <person name="Bonometti L."/>
            <person name="Westerberg I."/>
            <person name="Brannstrom I.O."/>
            <person name="Guillou S."/>
            <person name="Cros-Aarteil S."/>
            <person name="Calhoun S."/>
            <person name="Haridas S."/>
            <person name="Kuo A."/>
            <person name="Mondo S."/>
            <person name="Pangilinan J."/>
            <person name="Riley R."/>
            <person name="LaButti K."/>
            <person name="Andreopoulos B."/>
            <person name="Lipzen A."/>
            <person name="Chen C."/>
            <person name="Yan M."/>
            <person name="Daum C."/>
            <person name="Ng V."/>
            <person name="Clum A."/>
            <person name="Steindorff A."/>
            <person name="Ohm R.A."/>
            <person name="Martin F."/>
            <person name="Silar P."/>
            <person name="Natvig D.O."/>
            <person name="Lalanne C."/>
            <person name="Gautier V."/>
            <person name="Ament-Velasquez S.L."/>
            <person name="Kruys A."/>
            <person name="Hutchinson M.I."/>
            <person name="Powell A.J."/>
            <person name="Barry K."/>
            <person name="Miller A.N."/>
            <person name="Grigoriev I.V."/>
            <person name="Debuchy R."/>
            <person name="Gladieux P."/>
            <person name="Hiltunen Thoren M."/>
            <person name="Johannesson H."/>
        </authorList>
    </citation>
    <scope>NUCLEOTIDE SEQUENCE [LARGE SCALE GENOMIC DNA]</scope>
    <source>
        <strain evidence="2 3">FGSC 10403</strain>
    </source>
</reference>
<feature type="compositionally biased region" description="Basic residues" evidence="1">
    <location>
        <begin position="912"/>
        <end position="922"/>
    </location>
</feature>
<evidence type="ECO:0000313" key="2">
    <source>
        <dbReference type="EMBL" id="KAK3486798.1"/>
    </source>
</evidence>
<keyword evidence="3" id="KW-1185">Reference proteome</keyword>
<feature type="region of interest" description="Disordered" evidence="1">
    <location>
        <begin position="564"/>
        <end position="819"/>
    </location>
</feature>
<accession>A0AAJ0MN76</accession>
<feature type="compositionally biased region" description="Low complexity" evidence="1">
    <location>
        <begin position="486"/>
        <end position="497"/>
    </location>
</feature>
<dbReference type="EMBL" id="JAULSX010000008">
    <property type="protein sequence ID" value="KAK3486798.1"/>
    <property type="molecule type" value="Genomic_DNA"/>
</dbReference>
<feature type="region of interest" description="Disordered" evidence="1">
    <location>
        <begin position="1080"/>
        <end position="1150"/>
    </location>
</feature>
<feature type="region of interest" description="Disordered" evidence="1">
    <location>
        <begin position="151"/>
        <end position="176"/>
    </location>
</feature>
<feature type="region of interest" description="Disordered" evidence="1">
    <location>
        <begin position="1"/>
        <end position="87"/>
    </location>
</feature>
<comment type="caution">
    <text evidence="2">The sequence shown here is derived from an EMBL/GenBank/DDBJ whole genome shotgun (WGS) entry which is preliminary data.</text>
</comment>
<feature type="compositionally biased region" description="Polar residues" evidence="1">
    <location>
        <begin position="151"/>
        <end position="167"/>
    </location>
</feature>
<evidence type="ECO:0000256" key="1">
    <source>
        <dbReference type="SAM" id="MobiDB-lite"/>
    </source>
</evidence>
<feature type="region of interest" description="Disordered" evidence="1">
    <location>
        <begin position="1014"/>
        <end position="1055"/>
    </location>
</feature>
<feature type="compositionally biased region" description="Low complexity" evidence="1">
    <location>
        <begin position="1109"/>
        <end position="1133"/>
    </location>
</feature>
<feature type="compositionally biased region" description="Low complexity" evidence="1">
    <location>
        <begin position="587"/>
        <end position="596"/>
    </location>
</feature>
<gene>
    <name evidence="2" type="ORF">B0T23DRAFT_324732</name>
</gene>
<feature type="compositionally biased region" description="Low complexity" evidence="1">
    <location>
        <begin position="701"/>
        <end position="715"/>
    </location>
</feature>
<feature type="compositionally biased region" description="Polar residues" evidence="1">
    <location>
        <begin position="31"/>
        <end position="69"/>
    </location>
</feature>
<feature type="compositionally biased region" description="Polar residues" evidence="1">
    <location>
        <begin position="456"/>
        <end position="476"/>
    </location>
</feature>
<sequence>MVAGGEEPGSPAQTDFTDAQLKPAPLRLTRKSNSSGGQSDNSLSRGNSSAISGRTPSSTNRNNGESLNTIMHRAATPSTYRTAPNQTSPKLASLVSKFEILDVMGTSDARALQLPSPDKGQRPPAVPTPTPDDAVLQHATRRQGHNLIEKQSSQKHVNISLPRSSQAHRGARSKEVASDAKVAITNGPKHWDPSNVAARRKLFESGSTVPRPFDSPIATPVVTRTVARVPSQGEQRRESEIVNLDQPCTVSARRPVAAKISAPVLSSQQSATDGVKPERERRKSVAALRMSFECSSLLDLRPETPSSTQWRFRRALTQGLSTATEVPTPITPRRESKDPITPTRVRNLRSSEVFAQTYPRPGQTANQPIHRVDNNASSSLKQTQLHSTASRLVGSHDGNVSDAVVDSRRPVNRKNSDTPTRTSAYTSTRRPSSQHHLLLSRTLSVKVTTGPQTTVTLQQPWASHSASGPLPLTTSHSDGHFDQSKPKSGSSSETSTSAPLAPANRVKDLQKVFDNNPAGPGSAPFLPFIQKRRAQTLTLGVPMKANPSAPIMVSTTVAVTTRKASRRSYQQQQQQQQQQSSDVIPETASSTASSVVRTRKRSKTLPSSLGGYRRKTSGPAAGTGLNSYFQRRKIKKQQKQDMKRNAIEEDSPVKERISLFEQLGGRSGGPTHGHSKNGRSGCGSIVSLPLSMHSKRKSSETDSSSQSLNDGSSQDTHLAAFSRKGRGSSSSGSRVMKVLSFGTSGNRDNGNRGSRNGKALRAAGRKISNAVSMSMSMSKRKDSGGAGASGGEGKGKGKYKSSDGSKTQPLVMSSTNKETGESTFFVKGVLWKVSGSYGDLDLNGAVADGQSSPEGQKRKRGESTTETTTTSFPSTRASASGSGSGSSRSAGAIVRHPVLQQWPHLDKVNRTIPHHHDPKRHGSLPLGEDSVAPEWFRDQEDDDPFLQPTQPPEVVRGSSSKITKSATAPTDVGSIMSRKQGFIPTRRSHGDVVEAARVPSTSLRKSFTMAVLPRLSSGNSSNDDCSPDGDRKPNGNKLTKQKGKEARTTSFPPSFIDQVQSRRQWSISWGQRAAAAAFGIGQRLKERKGSGRSSSLLGKGGVETGSGAGTASAGNSNTHSDVAVPTVTTAAATLPIPNRTITTESLRHDE</sequence>
<feature type="compositionally biased region" description="Low complexity" evidence="1">
    <location>
        <begin position="744"/>
        <end position="757"/>
    </location>
</feature>
<evidence type="ECO:0000313" key="3">
    <source>
        <dbReference type="Proteomes" id="UP001285908"/>
    </source>
</evidence>
<feature type="compositionally biased region" description="Polar residues" evidence="1">
    <location>
        <begin position="807"/>
        <end position="817"/>
    </location>
</feature>
<organism evidence="2 3">
    <name type="scientific">Neurospora hispaniola</name>
    <dbReference type="NCBI Taxonomy" id="588809"/>
    <lineage>
        <taxon>Eukaryota</taxon>
        <taxon>Fungi</taxon>
        <taxon>Dikarya</taxon>
        <taxon>Ascomycota</taxon>
        <taxon>Pezizomycotina</taxon>
        <taxon>Sordariomycetes</taxon>
        <taxon>Sordariomycetidae</taxon>
        <taxon>Sordariales</taxon>
        <taxon>Sordariaceae</taxon>
        <taxon>Neurospora</taxon>
    </lineage>
</organism>
<proteinExistence type="predicted"/>
<feature type="region of interest" description="Disordered" evidence="1">
    <location>
        <begin position="111"/>
        <end position="130"/>
    </location>
</feature>
<dbReference type="AlphaFoldDB" id="A0AAJ0MN76"/>
<feature type="region of interest" description="Disordered" evidence="1">
    <location>
        <begin position="909"/>
        <end position="990"/>
    </location>
</feature>
<name>A0AAJ0MN76_9PEZI</name>
<protein>
    <submittedName>
        <fullName evidence="2">Uncharacterized protein</fullName>
    </submittedName>
</protein>
<dbReference type="RefSeq" id="XP_062689355.1">
    <property type="nucleotide sequence ID" value="XM_062835453.1"/>
</dbReference>
<feature type="compositionally biased region" description="Gly residues" evidence="1">
    <location>
        <begin position="1098"/>
        <end position="1108"/>
    </location>
</feature>
<feature type="compositionally biased region" description="Polar residues" evidence="1">
    <location>
        <begin position="957"/>
        <end position="968"/>
    </location>
</feature>
<feature type="compositionally biased region" description="Low complexity" evidence="1">
    <location>
        <begin position="864"/>
        <end position="891"/>
    </location>
</feature>
<feature type="compositionally biased region" description="Polar residues" evidence="1">
    <location>
        <begin position="76"/>
        <end position="87"/>
    </location>
</feature>
<feature type="compositionally biased region" description="Polar residues" evidence="1">
    <location>
        <begin position="417"/>
        <end position="437"/>
    </location>
</feature>
<feature type="region of interest" description="Disordered" evidence="1">
    <location>
        <begin position="844"/>
        <end position="891"/>
    </location>
</feature>